<dbReference type="SMART" id="SM00304">
    <property type="entry name" value="HAMP"/>
    <property type="match status" value="1"/>
</dbReference>
<dbReference type="Proteomes" id="UP000609323">
    <property type="component" value="Unassembled WGS sequence"/>
</dbReference>
<keyword evidence="6" id="KW-0808">Transferase</keyword>
<reference evidence="19" key="1">
    <citation type="journal article" date="2019" name="Int. J. Syst. Evol. Microbiol.">
        <title>The Global Catalogue of Microorganisms (GCM) 10K type strain sequencing project: providing services to taxonomists for standard genome sequencing and annotation.</title>
        <authorList>
            <consortium name="The Broad Institute Genomics Platform"/>
            <consortium name="The Broad Institute Genome Sequencing Center for Infectious Disease"/>
            <person name="Wu L."/>
            <person name="Ma J."/>
        </authorList>
    </citation>
    <scope>NUCLEOTIDE SEQUENCE [LARGE SCALE GENOMIC DNA]</scope>
    <source>
        <strain evidence="19">CGMCC 1.15044</strain>
    </source>
</reference>
<evidence type="ECO:0000256" key="6">
    <source>
        <dbReference type="ARBA" id="ARBA00022679"/>
    </source>
</evidence>
<dbReference type="InterPro" id="IPR004358">
    <property type="entry name" value="Sig_transdc_His_kin-like_C"/>
</dbReference>
<dbReference type="InterPro" id="IPR050640">
    <property type="entry name" value="Bact_2-comp_sensor_kinase"/>
</dbReference>
<comment type="subcellular location">
    <subcellularLocation>
        <location evidence="2">Cell membrane</location>
        <topology evidence="2">Multi-pass membrane protein</topology>
    </subcellularLocation>
</comment>
<dbReference type="GO" id="GO:0016301">
    <property type="term" value="F:kinase activity"/>
    <property type="evidence" value="ECO:0007669"/>
    <property type="project" value="UniProtKB-KW"/>
</dbReference>
<dbReference type="PRINTS" id="PR00344">
    <property type="entry name" value="BCTRLSENSOR"/>
</dbReference>
<evidence type="ECO:0000256" key="11">
    <source>
        <dbReference type="ARBA" id="ARBA00022989"/>
    </source>
</evidence>
<evidence type="ECO:0000256" key="13">
    <source>
        <dbReference type="ARBA" id="ARBA00023136"/>
    </source>
</evidence>
<organism evidence="18 19">
    <name type="scientific">Paenibacillus physcomitrellae</name>
    <dbReference type="NCBI Taxonomy" id="1619311"/>
    <lineage>
        <taxon>Bacteria</taxon>
        <taxon>Bacillati</taxon>
        <taxon>Bacillota</taxon>
        <taxon>Bacilli</taxon>
        <taxon>Bacillales</taxon>
        <taxon>Paenibacillaceae</taxon>
        <taxon>Paenibacillus</taxon>
    </lineage>
</organism>
<evidence type="ECO:0000313" key="18">
    <source>
        <dbReference type="EMBL" id="GGA33663.1"/>
    </source>
</evidence>
<dbReference type="InterPro" id="IPR003660">
    <property type="entry name" value="HAMP_dom"/>
</dbReference>
<keyword evidence="4" id="KW-1003">Cell membrane</keyword>
<evidence type="ECO:0000256" key="9">
    <source>
        <dbReference type="ARBA" id="ARBA00022777"/>
    </source>
</evidence>
<dbReference type="Pfam" id="PF02743">
    <property type="entry name" value="dCache_1"/>
    <property type="match status" value="1"/>
</dbReference>
<keyword evidence="10" id="KW-0067">ATP-binding</keyword>
<evidence type="ECO:0000313" key="19">
    <source>
        <dbReference type="Proteomes" id="UP000609323"/>
    </source>
</evidence>
<dbReference type="PROSITE" id="PS50885">
    <property type="entry name" value="HAMP"/>
    <property type="match status" value="1"/>
</dbReference>
<dbReference type="RefSeq" id="WP_094094916.1">
    <property type="nucleotide sequence ID" value="NZ_BMHF01000005.1"/>
</dbReference>
<dbReference type="Pfam" id="PF06580">
    <property type="entry name" value="His_kinase"/>
    <property type="match status" value="1"/>
</dbReference>
<proteinExistence type="predicted"/>
<dbReference type="Gene3D" id="6.10.340.10">
    <property type="match status" value="1"/>
</dbReference>
<sequence length="596" mass="66996">MWFRNSLKSKLSVLLIAAIVFPLLATGIVSYRIATNLTEKIEKQSGMNTLQQISDKLDFIINDAENMSVFIIGQKNIQSYLGSDRSDISLYSQNVAFLMNLASSKTYISNITITSNRGFPALSNTTIIRSGLPEVMRANEGKYNPAVKWWTPLYENQTTDNGIKQVFTLVRPIRSTDKFQNYGELAISIDAREVQHMLENAAWNESGHLWLTNEENRVMVSQKGEGLNQLLGTKISNLGTLADSEGVENVKLDEESSTLLYYTIPSLGWKLVGVIPTHIYTAQNQYVLTITAWAIGISGLFAGLLVLYFITWVTRPLIKVARKLNKIDPDEPIRPFEVKTMDEIGMLLRSYNRLSDRIQRLKSQLQLNAAKKKEADIEALQAQINPHFLYNTLSSIHWIALMNKQKPIAEMVGALTDFLRFSLNDGREFCTVGQEVAHAQNYVRIMSKRFQDKFEASFFIDPAMQDQTMLKLLLQPLIENSIMHGIQKKKEKGSILVQGELRPGGMTFVVQDTGIGMEEAKLEEIKRELQIEKESVEDPDEAAKDSGEAEKSGYGLGSVHRRLMLHYGSETGLQIESEPGNGTRISFTIPLLEGSV</sequence>
<keyword evidence="19" id="KW-1185">Reference proteome</keyword>
<dbReference type="CDD" id="cd06225">
    <property type="entry name" value="HAMP"/>
    <property type="match status" value="1"/>
</dbReference>
<dbReference type="PANTHER" id="PTHR34220:SF7">
    <property type="entry name" value="SENSOR HISTIDINE KINASE YPDA"/>
    <property type="match status" value="1"/>
</dbReference>
<keyword evidence="13 15" id="KW-0472">Membrane</keyword>
<keyword evidence="9 18" id="KW-0418">Kinase</keyword>
<evidence type="ECO:0000256" key="4">
    <source>
        <dbReference type="ARBA" id="ARBA00022475"/>
    </source>
</evidence>
<keyword evidence="5" id="KW-0597">Phosphoprotein</keyword>
<dbReference type="Pfam" id="PF00672">
    <property type="entry name" value="HAMP"/>
    <property type="match status" value="1"/>
</dbReference>
<dbReference type="InterPro" id="IPR036890">
    <property type="entry name" value="HATPase_C_sf"/>
</dbReference>
<feature type="compositionally biased region" description="Basic and acidic residues" evidence="14">
    <location>
        <begin position="533"/>
        <end position="551"/>
    </location>
</feature>
<name>A0ABQ1FZ64_9BACL</name>
<dbReference type="EC" id="2.7.13.3" evidence="3"/>
<gene>
    <name evidence="18" type="ORF">GCM10010917_18600</name>
</gene>
<evidence type="ECO:0000256" key="14">
    <source>
        <dbReference type="SAM" id="MobiDB-lite"/>
    </source>
</evidence>
<dbReference type="InterPro" id="IPR010559">
    <property type="entry name" value="Sig_transdc_His_kin_internal"/>
</dbReference>
<keyword evidence="12" id="KW-0902">Two-component regulatory system</keyword>
<dbReference type="Gene3D" id="3.30.450.20">
    <property type="entry name" value="PAS domain"/>
    <property type="match status" value="2"/>
</dbReference>
<dbReference type="SUPFAM" id="SSF55874">
    <property type="entry name" value="ATPase domain of HSP90 chaperone/DNA topoisomerase II/histidine kinase"/>
    <property type="match status" value="1"/>
</dbReference>
<evidence type="ECO:0000259" key="16">
    <source>
        <dbReference type="PROSITE" id="PS50109"/>
    </source>
</evidence>
<evidence type="ECO:0000256" key="7">
    <source>
        <dbReference type="ARBA" id="ARBA00022692"/>
    </source>
</evidence>
<feature type="transmembrane region" description="Helical" evidence="15">
    <location>
        <begin position="286"/>
        <end position="313"/>
    </location>
</feature>
<dbReference type="SMART" id="SM00387">
    <property type="entry name" value="HATPase_c"/>
    <property type="match status" value="1"/>
</dbReference>
<comment type="catalytic activity">
    <reaction evidence="1">
        <text>ATP + protein L-histidine = ADP + protein N-phospho-L-histidine.</text>
        <dbReference type="EC" id="2.7.13.3"/>
    </reaction>
</comment>
<dbReference type="InterPro" id="IPR003594">
    <property type="entry name" value="HATPase_dom"/>
</dbReference>
<comment type="caution">
    <text evidence="18">The sequence shown here is derived from an EMBL/GenBank/DDBJ whole genome shotgun (WGS) entry which is preliminary data.</text>
</comment>
<evidence type="ECO:0000256" key="5">
    <source>
        <dbReference type="ARBA" id="ARBA00022553"/>
    </source>
</evidence>
<feature type="domain" description="HAMP" evidence="17">
    <location>
        <begin position="311"/>
        <end position="363"/>
    </location>
</feature>
<evidence type="ECO:0000256" key="2">
    <source>
        <dbReference type="ARBA" id="ARBA00004651"/>
    </source>
</evidence>
<feature type="region of interest" description="Disordered" evidence="14">
    <location>
        <begin position="533"/>
        <end position="554"/>
    </location>
</feature>
<keyword evidence="8" id="KW-0547">Nucleotide-binding</keyword>
<evidence type="ECO:0000256" key="10">
    <source>
        <dbReference type="ARBA" id="ARBA00022840"/>
    </source>
</evidence>
<protein>
    <recommendedName>
        <fullName evidence="3">histidine kinase</fullName>
        <ecNumber evidence="3">2.7.13.3</ecNumber>
    </recommendedName>
</protein>
<evidence type="ECO:0000256" key="15">
    <source>
        <dbReference type="SAM" id="Phobius"/>
    </source>
</evidence>
<dbReference type="InterPro" id="IPR005467">
    <property type="entry name" value="His_kinase_dom"/>
</dbReference>
<dbReference type="InterPro" id="IPR033479">
    <property type="entry name" value="dCache_1"/>
</dbReference>
<feature type="domain" description="Histidine kinase" evidence="16">
    <location>
        <begin position="466"/>
        <end position="593"/>
    </location>
</feature>
<dbReference type="Gene3D" id="3.30.565.10">
    <property type="entry name" value="Histidine kinase-like ATPase, C-terminal domain"/>
    <property type="match status" value="1"/>
</dbReference>
<evidence type="ECO:0000256" key="8">
    <source>
        <dbReference type="ARBA" id="ARBA00022741"/>
    </source>
</evidence>
<evidence type="ECO:0000256" key="1">
    <source>
        <dbReference type="ARBA" id="ARBA00000085"/>
    </source>
</evidence>
<keyword evidence="11 15" id="KW-1133">Transmembrane helix</keyword>
<keyword evidence="7 15" id="KW-0812">Transmembrane</keyword>
<dbReference type="PROSITE" id="PS50109">
    <property type="entry name" value="HIS_KIN"/>
    <property type="match status" value="1"/>
</dbReference>
<evidence type="ECO:0000259" key="17">
    <source>
        <dbReference type="PROSITE" id="PS50885"/>
    </source>
</evidence>
<evidence type="ECO:0000256" key="12">
    <source>
        <dbReference type="ARBA" id="ARBA00023012"/>
    </source>
</evidence>
<evidence type="ECO:0000256" key="3">
    <source>
        <dbReference type="ARBA" id="ARBA00012438"/>
    </source>
</evidence>
<dbReference type="Pfam" id="PF02518">
    <property type="entry name" value="HATPase_c"/>
    <property type="match status" value="1"/>
</dbReference>
<dbReference type="PANTHER" id="PTHR34220">
    <property type="entry name" value="SENSOR HISTIDINE KINASE YPDA"/>
    <property type="match status" value="1"/>
</dbReference>
<accession>A0ABQ1FZ64</accession>
<dbReference type="EMBL" id="BMHF01000005">
    <property type="protein sequence ID" value="GGA33663.1"/>
    <property type="molecule type" value="Genomic_DNA"/>
</dbReference>